<evidence type="ECO:0000313" key="2">
    <source>
        <dbReference type="Proteomes" id="UP000215305"/>
    </source>
</evidence>
<dbReference type="GeneID" id="38123688"/>
<dbReference type="OrthoDB" id="421671at2759"/>
<protein>
    <submittedName>
        <fullName evidence="1">Uncharacterized protein</fullName>
    </submittedName>
</protein>
<reference evidence="1" key="1">
    <citation type="submission" date="2018-08" db="EMBL/GenBank/DDBJ databases">
        <title>Draft genome sequence of azole-resistant Aspergillus thermomutatus (Neosartorya pseudofischeri) strain HMR AF 39, isolated from a human nasal aspirate.</title>
        <authorList>
            <person name="Parent-Michaud M."/>
            <person name="Dufresne P.J."/>
            <person name="Fournier E."/>
            <person name="Martineau C."/>
            <person name="Moreira S."/>
            <person name="Perkins V."/>
            <person name="De Repentigny L."/>
            <person name="Dufresne S.F."/>
        </authorList>
    </citation>
    <scope>NUCLEOTIDE SEQUENCE [LARGE SCALE GENOMIC DNA]</scope>
    <source>
        <strain evidence="1">HMR AF 39</strain>
    </source>
</reference>
<dbReference type="PANTHER" id="PTHR33835:SF1">
    <property type="entry name" value="METALLO-BETA-LACTAMASE DOMAIN-CONTAINING PROTEIN"/>
    <property type="match status" value="1"/>
</dbReference>
<dbReference type="InterPro" id="IPR025638">
    <property type="entry name" value="DUF4336"/>
</dbReference>
<proteinExistence type="predicted"/>
<dbReference type="SUPFAM" id="SSF56281">
    <property type="entry name" value="Metallo-hydrolase/oxidoreductase"/>
    <property type="match status" value="1"/>
</dbReference>
<accession>A0A397G3E9</accession>
<keyword evidence="2" id="KW-1185">Reference proteome</keyword>
<dbReference type="AlphaFoldDB" id="A0A397G3E9"/>
<dbReference type="VEuPathDB" id="FungiDB:CDV56_101714"/>
<organism evidence="1 2">
    <name type="scientific">Aspergillus thermomutatus</name>
    <name type="common">Neosartorya pseudofischeri</name>
    <dbReference type="NCBI Taxonomy" id="41047"/>
    <lineage>
        <taxon>Eukaryota</taxon>
        <taxon>Fungi</taxon>
        <taxon>Dikarya</taxon>
        <taxon>Ascomycota</taxon>
        <taxon>Pezizomycotina</taxon>
        <taxon>Eurotiomycetes</taxon>
        <taxon>Eurotiomycetidae</taxon>
        <taxon>Eurotiales</taxon>
        <taxon>Aspergillaceae</taxon>
        <taxon>Aspergillus</taxon>
        <taxon>Aspergillus subgen. Fumigati</taxon>
    </lineage>
</organism>
<evidence type="ECO:0000313" key="1">
    <source>
        <dbReference type="EMBL" id="RHZ43393.1"/>
    </source>
</evidence>
<sequence>MDGHGNREIVLCHKPSRTLIEADLLFNSPCTEQYACSEESPTAGLLNRLFMPLLAARASPPTWHRRFAWYALSKPDRVSFTESVRRIHSWDFDRVIPCHEDVIEEGGKEVFRSVFEWFLGEGKN</sequence>
<dbReference type="EMBL" id="NKHU02000426">
    <property type="protein sequence ID" value="RHZ43393.1"/>
    <property type="molecule type" value="Genomic_DNA"/>
</dbReference>
<dbReference type="Proteomes" id="UP000215305">
    <property type="component" value="Unassembled WGS sequence"/>
</dbReference>
<dbReference type="PANTHER" id="PTHR33835">
    <property type="entry name" value="YALI0C07656P"/>
    <property type="match status" value="1"/>
</dbReference>
<comment type="caution">
    <text evidence="1">The sequence shown here is derived from an EMBL/GenBank/DDBJ whole genome shotgun (WGS) entry which is preliminary data.</text>
</comment>
<gene>
    <name evidence="1" type="ORF">CDV56_101714</name>
</gene>
<name>A0A397G3E9_ASPTH</name>
<dbReference type="InterPro" id="IPR036866">
    <property type="entry name" value="RibonucZ/Hydroxyglut_hydro"/>
</dbReference>
<dbReference type="RefSeq" id="XP_026609747.1">
    <property type="nucleotide sequence ID" value="XM_026755333.1"/>
</dbReference>